<evidence type="ECO:0000256" key="2">
    <source>
        <dbReference type="ARBA" id="ARBA00023002"/>
    </source>
</evidence>
<dbReference type="InterPro" id="IPR045312">
    <property type="entry name" value="PCBER-like"/>
</dbReference>
<reference evidence="4" key="1">
    <citation type="journal article" date="2020" name="Stud. Mycol.">
        <title>101 Dothideomycetes genomes: a test case for predicting lifestyles and emergence of pathogens.</title>
        <authorList>
            <person name="Haridas S."/>
            <person name="Albert R."/>
            <person name="Binder M."/>
            <person name="Bloem J."/>
            <person name="Labutti K."/>
            <person name="Salamov A."/>
            <person name="Andreopoulos B."/>
            <person name="Baker S."/>
            <person name="Barry K."/>
            <person name="Bills G."/>
            <person name="Bluhm B."/>
            <person name="Cannon C."/>
            <person name="Castanera R."/>
            <person name="Culley D."/>
            <person name="Daum C."/>
            <person name="Ezra D."/>
            <person name="Gonzalez J."/>
            <person name="Henrissat B."/>
            <person name="Kuo A."/>
            <person name="Liang C."/>
            <person name="Lipzen A."/>
            <person name="Lutzoni F."/>
            <person name="Magnuson J."/>
            <person name="Mondo S."/>
            <person name="Nolan M."/>
            <person name="Ohm R."/>
            <person name="Pangilinan J."/>
            <person name="Park H.-J."/>
            <person name="Ramirez L."/>
            <person name="Alfaro M."/>
            <person name="Sun H."/>
            <person name="Tritt A."/>
            <person name="Yoshinaga Y."/>
            <person name="Zwiers L.-H."/>
            <person name="Turgeon B."/>
            <person name="Goodwin S."/>
            <person name="Spatafora J."/>
            <person name="Crous P."/>
            <person name="Grigoriev I."/>
        </authorList>
    </citation>
    <scope>NUCLEOTIDE SEQUENCE</scope>
    <source>
        <strain evidence="4">CBS 161.51</strain>
    </source>
</reference>
<dbReference type="AlphaFoldDB" id="A0A6A5SVM1"/>
<dbReference type="OrthoDB" id="419598at2759"/>
<evidence type="ECO:0000256" key="1">
    <source>
        <dbReference type="ARBA" id="ARBA00022857"/>
    </source>
</evidence>
<evidence type="ECO:0000313" key="5">
    <source>
        <dbReference type="Proteomes" id="UP000800038"/>
    </source>
</evidence>
<dbReference type="Gene3D" id="3.90.25.10">
    <property type="entry name" value="UDP-galactose 4-epimerase, domain 1"/>
    <property type="match status" value="1"/>
</dbReference>
<organism evidence="4 5">
    <name type="scientific">Clathrospora elynae</name>
    <dbReference type="NCBI Taxonomy" id="706981"/>
    <lineage>
        <taxon>Eukaryota</taxon>
        <taxon>Fungi</taxon>
        <taxon>Dikarya</taxon>
        <taxon>Ascomycota</taxon>
        <taxon>Pezizomycotina</taxon>
        <taxon>Dothideomycetes</taxon>
        <taxon>Pleosporomycetidae</taxon>
        <taxon>Pleosporales</taxon>
        <taxon>Diademaceae</taxon>
        <taxon>Clathrospora</taxon>
    </lineage>
</organism>
<dbReference type="InterPro" id="IPR008030">
    <property type="entry name" value="NmrA-like"/>
</dbReference>
<dbReference type="Proteomes" id="UP000800038">
    <property type="component" value="Unassembled WGS sequence"/>
</dbReference>
<sequence length="308" mass="33468">MSTIQGRRIAIVGGSGTIGTHTLTALLEDKSHTITTISRADSNATFPLQSRGKKGDYTDESFLVSALTGHDILIIQLGISSTDQQTPLIKAAAKAGVRYILPTEFGSDIYAPFAKVFPIMSSKKQYRDLTEELGMSWIAVVNNPWFDWSLKGGLWGIDIANQKASLYVGAEGRFNTTTLKQVGEGVAALLSLPDGELEKYKNSPVYLSSFCITQREILDSAIRATGTKESDWDITTPAVDEVIAEARAEVAKGNHMAFIKEFYITHMREGTGGNYQEKAAKDAEVLGLKEGSLDEVVKAVVQELADVK</sequence>
<evidence type="ECO:0000313" key="4">
    <source>
        <dbReference type="EMBL" id="KAF1943950.1"/>
    </source>
</evidence>
<dbReference type="Pfam" id="PF05368">
    <property type="entry name" value="NmrA"/>
    <property type="match status" value="1"/>
</dbReference>
<name>A0A6A5SVM1_9PLEO</name>
<keyword evidence="5" id="KW-1185">Reference proteome</keyword>
<dbReference type="InterPro" id="IPR051609">
    <property type="entry name" value="NmrA/Isoflavone_reductase-like"/>
</dbReference>
<keyword evidence="2" id="KW-0560">Oxidoreductase</keyword>
<dbReference type="EMBL" id="ML976020">
    <property type="protein sequence ID" value="KAF1943950.1"/>
    <property type="molecule type" value="Genomic_DNA"/>
</dbReference>
<accession>A0A6A5SVM1</accession>
<feature type="domain" description="NmrA-like" evidence="3">
    <location>
        <begin position="7"/>
        <end position="138"/>
    </location>
</feature>
<dbReference type="PANTHER" id="PTHR47706:SF7">
    <property type="entry name" value="CIPA-LIKE, PUTATIVE (AFU_ORTHOLOGUE AFUA_1G01630)-RELATED"/>
    <property type="match status" value="1"/>
</dbReference>
<protein>
    <submittedName>
        <fullName evidence="4">NAD(P)-binding protein</fullName>
    </submittedName>
</protein>
<dbReference type="Gene3D" id="3.40.50.720">
    <property type="entry name" value="NAD(P)-binding Rossmann-like Domain"/>
    <property type="match status" value="1"/>
</dbReference>
<keyword evidence="1" id="KW-0521">NADP</keyword>
<dbReference type="PANTHER" id="PTHR47706">
    <property type="entry name" value="NMRA-LIKE FAMILY PROTEIN"/>
    <property type="match status" value="1"/>
</dbReference>
<proteinExistence type="predicted"/>
<dbReference type="InterPro" id="IPR036291">
    <property type="entry name" value="NAD(P)-bd_dom_sf"/>
</dbReference>
<evidence type="ECO:0000259" key="3">
    <source>
        <dbReference type="Pfam" id="PF05368"/>
    </source>
</evidence>
<dbReference type="GO" id="GO:0016491">
    <property type="term" value="F:oxidoreductase activity"/>
    <property type="evidence" value="ECO:0007669"/>
    <property type="project" value="UniProtKB-KW"/>
</dbReference>
<dbReference type="CDD" id="cd05259">
    <property type="entry name" value="PCBER_SDR_a"/>
    <property type="match status" value="1"/>
</dbReference>
<dbReference type="SUPFAM" id="SSF51735">
    <property type="entry name" value="NAD(P)-binding Rossmann-fold domains"/>
    <property type="match status" value="1"/>
</dbReference>
<gene>
    <name evidence="4" type="ORF">EJ02DRAFT_452795</name>
</gene>